<keyword evidence="1" id="KW-0863">Zinc-finger</keyword>
<dbReference type="Proteomes" id="UP000266841">
    <property type="component" value="Unassembled WGS sequence"/>
</dbReference>
<dbReference type="InterPro" id="IPR006597">
    <property type="entry name" value="Sel1-like"/>
</dbReference>
<name>K0RYS1_THAOC</name>
<reference evidence="3 4" key="1">
    <citation type="journal article" date="2012" name="Genome Biol.">
        <title>Genome and low-iron response of an oceanic diatom adapted to chronic iron limitation.</title>
        <authorList>
            <person name="Lommer M."/>
            <person name="Specht M."/>
            <person name="Roy A.S."/>
            <person name="Kraemer L."/>
            <person name="Andreson R."/>
            <person name="Gutowska M.A."/>
            <person name="Wolf J."/>
            <person name="Bergner S.V."/>
            <person name="Schilhabel M.B."/>
            <person name="Klostermeier U.C."/>
            <person name="Beiko R.G."/>
            <person name="Rosenstiel P."/>
            <person name="Hippler M."/>
            <person name="Laroche J."/>
        </authorList>
    </citation>
    <scope>NUCLEOTIDE SEQUENCE [LARGE SCALE GENOMIC DNA]</scope>
    <source>
        <strain evidence="3 4">CCMP1005</strain>
    </source>
</reference>
<dbReference type="eggNOG" id="ENOG502S2H7">
    <property type="taxonomic scope" value="Eukaryota"/>
</dbReference>
<feature type="domain" description="RING-type" evidence="2">
    <location>
        <begin position="41"/>
        <end position="87"/>
    </location>
</feature>
<dbReference type="SUPFAM" id="SSF57850">
    <property type="entry name" value="RING/U-box"/>
    <property type="match status" value="1"/>
</dbReference>
<dbReference type="InterPro" id="IPR011990">
    <property type="entry name" value="TPR-like_helical_dom_sf"/>
</dbReference>
<dbReference type="InterPro" id="IPR013083">
    <property type="entry name" value="Znf_RING/FYVE/PHD"/>
</dbReference>
<dbReference type="Gene3D" id="3.30.40.10">
    <property type="entry name" value="Zinc/RING finger domain, C3HC4 (zinc finger)"/>
    <property type="match status" value="1"/>
</dbReference>
<proteinExistence type="predicted"/>
<evidence type="ECO:0000313" key="4">
    <source>
        <dbReference type="Proteomes" id="UP000266841"/>
    </source>
</evidence>
<comment type="caution">
    <text evidence="3">The sequence shown here is derived from an EMBL/GenBank/DDBJ whole genome shotgun (WGS) entry which is preliminary data.</text>
</comment>
<protein>
    <recommendedName>
        <fullName evidence="2">RING-type domain-containing protein</fullName>
    </recommendedName>
</protein>
<sequence>MAATDHPSSAELGAESADLAARNLQERLMASGHERPEEDRCPICLDLIEFPVPEHSATNVCCMKKVCNGCILEARWRGMLDSCPFCRTKVPDNDESSLAMMQKRADKKDAEAIYQLGNAYRQGHFGMVKDVPRAIEMWTEAAELGSIHAHHQLGLAYCNGDGTKEDKPRGIRQWQQAAMRGDADCRHMLGVVEYNNGHGKVAVQHCMISAKMGYEKSLNGIKAMFTEGHATKAQYAEALIGYRDAVEEMKSPQREEAKRRGV</sequence>
<dbReference type="Gene3D" id="1.25.40.10">
    <property type="entry name" value="Tetratricopeptide repeat domain"/>
    <property type="match status" value="1"/>
</dbReference>
<dbReference type="PANTHER" id="PTHR43628">
    <property type="entry name" value="ACTIVATOR OF C KINASE PROTEIN 1-RELATED"/>
    <property type="match status" value="1"/>
</dbReference>
<dbReference type="SUPFAM" id="SSF81901">
    <property type="entry name" value="HCP-like"/>
    <property type="match status" value="1"/>
</dbReference>
<evidence type="ECO:0000256" key="1">
    <source>
        <dbReference type="PROSITE-ProRule" id="PRU00175"/>
    </source>
</evidence>
<dbReference type="AlphaFoldDB" id="K0RYS1"/>
<dbReference type="EMBL" id="AGNL01023931">
    <property type="protein sequence ID" value="EJK58943.1"/>
    <property type="molecule type" value="Genomic_DNA"/>
</dbReference>
<dbReference type="OrthoDB" id="200773at2759"/>
<dbReference type="PROSITE" id="PS50089">
    <property type="entry name" value="ZF_RING_2"/>
    <property type="match status" value="1"/>
</dbReference>
<evidence type="ECO:0000259" key="2">
    <source>
        <dbReference type="PROSITE" id="PS50089"/>
    </source>
</evidence>
<dbReference type="InterPro" id="IPR052945">
    <property type="entry name" value="Mitotic_Regulator"/>
</dbReference>
<dbReference type="GO" id="GO:0005737">
    <property type="term" value="C:cytoplasm"/>
    <property type="evidence" value="ECO:0007669"/>
    <property type="project" value="UniProtKB-ARBA"/>
</dbReference>
<organism evidence="3 4">
    <name type="scientific">Thalassiosira oceanica</name>
    <name type="common">Marine diatom</name>
    <dbReference type="NCBI Taxonomy" id="159749"/>
    <lineage>
        <taxon>Eukaryota</taxon>
        <taxon>Sar</taxon>
        <taxon>Stramenopiles</taxon>
        <taxon>Ochrophyta</taxon>
        <taxon>Bacillariophyta</taxon>
        <taxon>Coscinodiscophyceae</taxon>
        <taxon>Thalassiosirophycidae</taxon>
        <taxon>Thalassiosirales</taxon>
        <taxon>Thalassiosiraceae</taxon>
        <taxon>Thalassiosira</taxon>
    </lineage>
</organism>
<dbReference type="PANTHER" id="PTHR43628:SF1">
    <property type="entry name" value="CHITIN SYNTHASE REGULATORY FACTOR 2-RELATED"/>
    <property type="match status" value="1"/>
</dbReference>
<keyword evidence="1" id="KW-0862">Zinc</keyword>
<dbReference type="SMART" id="SM00671">
    <property type="entry name" value="SEL1"/>
    <property type="match status" value="2"/>
</dbReference>
<accession>K0RYS1</accession>
<evidence type="ECO:0000313" key="3">
    <source>
        <dbReference type="EMBL" id="EJK58943.1"/>
    </source>
</evidence>
<dbReference type="InterPro" id="IPR001841">
    <property type="entry name" value="Znf_RING"/>
</dbReference>
<gene>
    <name evidence="3" type="ORF">THAOC_20896</name>
</gene>
<dbReference type="Pfam" id="PF08238">
    <property type="entry name" value="Sel1"/>
    <property type="match status" value="2"/>
</dbReference>
<keyword evidence="1" id="KW-0479">Metal-binding</keyword>
<dbReference type="GO" id="GO:0008270">
    <property type="term" value="F:zinc ion binding"/>
    <property type="evidence" value="ECO:0007669"/>
    <property type="project" value="UniProtKB-KW"/>
</dbReference>
<keyword evidence="4" id="KW-1185">Reference proteome</keyword>